<evidence type="ECO:0000313" key="2">
    <source>
        <dbReference type="Proteomes" id="UP001348369"/>
    </source>
</evidence>
<evidence type="ECO:0000313" key="1">
    <source>
        <dbReference type="EMBL" id="WSB96746.1"/>
    </source>
</evidence>
<organism evidence="1 2">
    <name type="scientific">Streptomyces scopuliridis</name>
    <dbReference type="NCBI Taxonomy" id="452529"/>
    <lineage>
        <taxon>Bacteria</taxon>
        <taxon>Bacillati</taxon>
        <taxon>Actinomycetota</taxon>
        <taxon>Actinomycetes</taxon>
        <taxon>Kitasatosporales</taxon>
        <taxon>Streptomycetaceae</taxon>
        <taxon>Streptomyces</taxon>
    </lineage>
</organism>
<sequence length="169" mass="17995">MSEWGIALIAAGSALVGSLVTGWFTRTAGGRQAEAARHAGDRQADAVLDTVRATLEEQRAVRVLDLRRQTYVRFLECAEVVSLSRRTGHDQPGDRPALQRAFVAVLLEGPEDVSRAAQRLVDCLRGSPSPDDLDHARSEFIDAARGTLSLPGGQLPSARTAAPPSGVVS</sequence>
<proteinExistence type="predicted"/>
<name>A0ACD4ZFF7_9ACTN</name>
<reference evidence="1" key="1">
    <citation type="submission" date="2022-10" db="EMBL/GenBank/DDBJ databases">
        <title>The complete genomes of actinobacterial strains from the NBC collection.</title>
        <authorList>
            <person name="Joergensen T.S."/>
            <person name="Alvarez Arevalo M."/>
            <person name="Sterndorff E.B."/>
            <person name="Faurdal D."/>
            <person name="Vuksanovic O."/>
            <person name="Mourched A.-S."/>
            <person name="Charusanti P."/>
            <person name="Shaw S."/>
            <person name="Blin K."/>
            <person name="Weber T."/>
        </authorList>
    </citation>
    <scope>NUCLEOTIDE SEQUENCE</scope>
    <source>
        <strain evidence="1">NBC 01771</strain>
    </source>
</reference>
<dbReference type="EMBL" id="CP109109">
    <property type="protein sequence ID" value="WSB96746.1"/>
    <property type="molecule type" value="Genomic_DNA"/>
</dbReference>
<protein>
    <submittedName>
        <fullName evidence="1">Uncharacterized protein</fullName>
    </submittedName>
</protein>
<keyword evidence="2" id="KW-1185">Reference proteome</keyword>
<accession>A0ACD4ZFF7</accession>
<dbReference type="Proteomes" id="UP001348369">
    <property type="component" value="Chromosome"/>
</dbReference>
<gene>
    <name evidence="1" type="ORF">OG835_06860</name>
</gene>